<reference evidence="1" key="1">
    <citation type="submission" date="2018-05" db="EMBL/GenBank/DDBJ databases">
        <authorList>
            <person name="Lanie J.A."/>
            <person name="Ng W.-L."/>
            <person name="Kazmierczak K.M."/>
            <person name="Andrzejewski T.M."/>
            <person name="Davidsen T.M."/>
            <person name="Wayne K.J."/>
            <person name="Tettelin H."/>
            <person name="Glass J.I."/>
            <person name="Rusch D."/>
            <person name="Podicherti R."/>
            <person name="Tsui H.-C.T."/>
            <person name="Winkler M.E."/>
        </authorList>
    </citation>
    <scope>NUCLEOTIDE SEQUENCE</scope>
</reference>
<organism evidence="1">
    <name type="scientific">marine metagenome</name>
    <dbReference type="NCBI Taxonomy" id="408172"/>
    <lineage>
        <taxon>unclassified sequences</taxon>
        <taxon>metagenomes</taxon>
        <taxon>ecological metagenomes</taxon>
    </lineage>
</organism>
<accession>A0A382Q061</accession>
<gene>
    <name evidence="1" type="ORF">METZ01_LOCUS331680</name>
</gene>
<name>A0A382Q061_9ZZZZ</name>
<dbReference type="AlphaFoldDB" id="A0A382Q061"/>
<sequence length="46" mass="4827">MGNEIDGISVSQLVQLLVSHMAIGVVDLVEVVNNGFTPPSQTASKM</sequence>
<proteinExistence type="predicted"/>
<feature type="non-terminal residue" evidence="1">
    <location>
        <position position="46"/>
    </location>
</feature>
<evidence type="ECO:0000313" key="1">
    <source>
        <dbReference type="EMBL" id="SVC78826.1"/>
    </source>
</evidence>
<dbReference type="EMBL" id="UINC01110966">
    <property type="protein sequence ID" value="SVC78826.1"/>
    <property type="molecule type" value="Genomic_DNA"/>
</dbReference>
<protein>
    <submittedName>
        <fullName evidence="1">Uncharacterized protein</fullName>
    </submittedName>
</protein>